<name>A0A9P3LCA9_9APHY</name>
<dbReference type="GO" id="GO:0016413">
    <property type="term" value="F:O-acetyltransferase activity"/>
    <property type="evidence" value="ECO:0007669"/>
    <property type="project" value="InterPro"/>
</dbReference>
<dbReference type="EMBL" id="BPQB01000015">
    <property type="protein sequence ID" value="GJE90055.1"/>
    <property type="molecule type" value="Genomic_DNA"/>
</dbReference>
<comment type="caution">
    <text evidence="1">The sequence shown here is derived from an EMBL/GenBank/DDBJ whole genome shotgun (WGS) entry which is preliminary data.</text>
</comment>
<protein>
    <submittedName>
        <fullName evidence="1">Uncharacterized protein</fullName>
    </submittedName>
</protein>
<dbReference type="PANTHER" id="PTHR32285:SF48">
    <property type="entry name" value="PROTEIN TRICHOME BIREFRINGENCE-LIKE 19"/>
    <property type="match status" value="1"/>
</dbReference>
<dbReference type="PANTHER" id="PTHR32285">
    <property type="entry name" value="PROTEIN TRICHOME BIREFRINGENCE-LIKE 9-RELATED"/>
    <property type="match status" value="1"/>
</dbReference>
<reference evidence="1 2" key="1">
    <citation type="submission" date="2021-08" db="EMBL/GenBank/DDBJ databases">
        <title>Draft Genome Sequence of Phanerochaete sordida strain YK-624.</title>
        <authorList>
            <person name="Mori T."/>
            <person name="Dohra H."/>
            <person name="Suzuki T."/>
            <person name="Kawagishi H."/>
            <person name="Hirai H."/>
        </authorList>
    </citation>
    <scope>NUCLEOTIDE SEQUENCE [LARGE SCALE GENOMIC DNA]</scope>
    <source>
        <strain evidence="1 2">YK-624</strain>
    </source>
</reference>
<evidence type="ECO:0000313" key="2">
    <source>
        <dbReference type="Proteomes" id="UP000703269"/>
    </source>
</evidence>
<proteinExistence type="predicted"/>
<dbReference type="AlphaFoldDB" id="A0A9P3LCA9"/>
<sequence>MLRTQRGLVLKVVALGAVITFLLTLYTTHPSSAGLRASVSDIFSVRQRSQCTPEQWASGQWTRRDPPRTHKQNASSVADVLEFEGFQGCASDREYKWHLAADDDQFDRFPEVAAYKWTPPSTCNVRELDREAFVADLVEKGGWLLIGDSVTENHFFSLSCLLYPHVIATPNYTLNPYWDRAWPQNLYLNPKSPLVEKLQLPEGFNISVTPLVTFRRVDLLLSSDQLVELYRTTQPYHASQENFDLLGGDQVWEIPPSEYLSIFTAPLPQANYGTMIVSTAGHWTPGTFHGLRDPDLPFDGIENVLAFFSDAMAVWARLAQQWLTSAERAPDAAEGGGAVTKGGRRRQVVVRAYLPGHDGCHYIFHPWKTYEQADSVLPYNWGQIKLFNQLFQAVLGSKTFRDVHFLPIDRPALLRPDAHAGGDCLHLMSGSGVIEGWTEYIWHYVTREVGAWVR</sequence>
<dbReference type="OrthoDB" id="630188at2759"/>
<organism evidence="1 2">
    <name type="scientific">Phanerochaete sordida</name>
    <dbReference type="NCBI Taxonomy" id="48140"/>
    <lineage>
        <taxon>Eukaryota</taxon>
        <taxon>Fungi</taxon>
        <taxon>Dikarya</taxon>
        <taxon>Basidiomycota</taxon>
        <taxon>Agaricomycotina</taxon>
        <taxon>Agaricomycetes</taxon>
        <taxon>Polyporales</taxon>
        <taxon>Phanerochaetaceae</taxon>
        <taxon>Phanerochaete</taxon>
    </lineage>
</organism>
<gene>
    <name evidence="1" type="ORF">PsYK624_061780</name>
</gene>
<dbReference type="Proteomes" id="UP000703269">
    <property type="component" value="Unassembled WGS sequence"/>
</dbReference>
<dbReference type="InterPro" id="IPR029962">
    <property type="entry name" value="TBL"/>
</dbReference>
<accession>A0A9P3LCA9</accession>
<evidence type="ECO:0000313" key="1">
    <source>
        <dbReference type="EMBL" id="GJE90055.1"/>
    </source>
</evidence>
<keyword evidence="2" id="KW-1185">Reference proteome</keyword>